<protein>
    <recommendedName>
        <fullName evidence="2">Aminotransferase-like plant mobile domain-containing protein</fullName>
    </recommendedName>
</protein>
<reference evidence="3 4" key="1">
    <citation type="submission" date="2024-01" db="EMBL/GenBank/DDBJ databases">
        <title>Genome assemblies of Stephania.</title>
        <authorList>
            <person name="Yang L."/>
        </authorList>
    </citation>
    <scope>NUCLEOTIDE SEQUENCE [LARGE SCALE GENOMIC DNA]</scope>
    <source>
        <strain evidence="3">JXDWG</strain>
        <tissue evidence="3">Leaf</tissue>
    </source>
</reference>
<gene>
    <name evidence="3" type="ORF">Scep_014340</name>
</gene>
<feature type="domain" description="Aminotransferase-like plant mobile" evidence="2">
    <location>
        <begin position="3"/>
        <end position="172"/>
    </location>
</feature>
<evidence type="ECO:0000313" key="3">
    <source>
        <dbReference type="EMBL" id="KAK9125494.1"/>
    </source>
</evidence>
<dbReference type="GO" id="GO:0010073">
    <property type="term" value="P:meristem maintenance"/>
    <property type="evidence" value="ECO:0007669"/>
    <property type="project" value="InterPro"/>
</dbReference>
<organism evidence="3 4">
    <name type="scientific">Stephania cephalantha</name>
    <dbReference type="NCBI Taxonomy" id="152367"/>
    <lineage>
        <taxon>Eukaryota</taxon>
        <taxon>Viridiplantae</taxon>
        <taxon>Streptophyta</taxon>
        <taxon>Embryophyta</taxon>
        <taxon>Tracheophyta</taxon>
        <taxon>Spermatophyta</taxon>
        <taxon>Magnoliopsida</taxon>
        <taxon>Ranunculales</taxon>
        <taxon>Menispermaceae</taxon>
        <taxon>Menispermoideae</taxon>
        <taxon>Cissampelideae</taxon>
        <taxon>Stephania</taxon>
    </lineage>
</organism>
<comment type="caution">
    <text evidence="3">The sequence shown here is derived from an EMBL/GenBank/DDBJ whole genome shotgun (WGS) entry which is preliminary data.</text>
</comment>
<keyword evidence="4" id="KW-1185">Reference proteome</keyword>
<dbReference type="EMBL" id="JBBNAG010000006">
    <property type="protein sequence ID" value="KAK9125494.1"/>
    <property type="molecule type" value="Genomic_DNA"/>
</dbReference>
<accession>A0AAP0J124</accession>
<dbReference type="AlphaFoldDB" id="A0AAP0J124"/>
<feature type="region of interest" description="Disordered" evidence="1">
    <location>
        <begin position="239"/>
        <end position="314"/>
    </location>
</feature>
<evidence type="ECO:0000313" key="4">
    <source>
        <dbReference type="Proteomes" id="UP001419268"/>
    </source>
</evidence>
<evidence type="ECO:0000259" key="2">
    <source>
        <dbReference type="Pfam" id="PF10536"/>
    </source>
</evidence>
<dbReference type="InterPro" id="IPR044824">
    <property type="entry name" value="MAIN-like"/>
</dbReference>
<evidence type="ECO:0000256" key="1">
    <source>
        <dbReference type="SAM" id="MobiDB-lite"/>
    </source>
</evidence>
<dbReference type="Proteomes" id="UP001419268">
    <property type="component" value="Unassembled WGS sequence"/>
</dbReference>
<sequence>MYLQGWVYDHFKLGLVTPNAKYMDYVQPRVCRWIQKHETVANVDKLGAIRRTLDRLRPSEVTWDPYVNLRENGVVQAMTFYSGTIKYMDVVELYHPERILRQFGHVQSIPDPPYRLHWKHTEAHLCEQVLRQVWVPKQYNWERWRNHLLAPEVRGDKAEFEFLATPDYLPWFLKVSHPVITNPSIEDHDMVATTIADNELLERIRRVLDAALRWMDLPPELCTIESARTMASDIVNFLSGRSIGPTTTSTTPATTTGTTATSGPTEAGPRQSQHGSTSTHSTPATAQPATVDARPPKRMLGKEYQRKNLKKPKQ</sequence>
<dbReference type="PANTHER" id="PTHR46033">
    <property type="entry name" value="PROTEIN MAIN-LIKE 2"/>
    <property type="match status" value="1"/>
</dbReference>
<dbReference type="InterPro" id="IPR019557">
    <property type="entry name" value="AminoTfrase-like_pln_mobile"/>
</dbReference>
<dbReference type="PANTHER" id="PTHR46033:SF8">
    <property type="entry name" value="PROTEIN MAINTENANCE OF MERISTEMS-LIKE"/>
    <property type="match status" value="1"/>
</dbReference>
<feature type="compositionally biased region" description="Low complexity" evidence="1">
    <location>
        <begin position="244"/>
        <end position="282"/>
    </location>
</feature>
<name>A0AAP0J124_9MAGN</name>
<proteinExistence type="predicted"/>
<dbReference type="Pfam" id="PF10536">
    <property type="entry name" value="PMD"/>
    <property type="match status" value="1"/>
</dbReference>